<proteinExistence type="predicted"/>
<accession>A0AAT9FSK6</accession>
<gene>
    <name evidence="1" type="ORF">NT6N_40520</name>
</gene>
<dbReference type="KEGG" id="osu:NT6N_40520"/>
<dbReference type="AlphaFoldDB" id="A0AAT9FSK6"/>
<dbReference type="EMBL" id="AP026866">
    <property type="protein sequence ID" value="BDS09012.1"/>
    <property type="molecule type" value="Genomic_DNA"/>
</dbReference>
<sequence length="55" mass="6041">MALEKIDGLTAAYVNAGIQLHYSAEGSFDKDKVAEILKPFKMAIKEANKADKLPF</sequence>
<evidence type="ECO:0000313" key="1">
    <source>
        <dbReference type="EMBL" id="BDS09012.1"/>
    </source>
</evidence>
<reference evidence="1" key="1">
    <citation type="submission" date="2024-07" db="EMBL/GenBank/DDBJ databases">
        <title>Complete genome sequence of Verrucomicrobiaceae bacterium NT6N.</title>
        <authorList>
            <person name="Huang C."/>
            <person name="Takami H."/>
            <person name="Hamasaki K."/>
        </authorList>
    </citation>
    <scope>NUCLEOTIDE SEQUENCE</scope>
    <source>
        <strain evidence="1">NT6N</strain>
    </source>
</reference>
<organism evidence="1">
    <name type="scientific">Oceaniferula spumae</name>
    <dbReference type="NCBI Taxonomy" id="2979115"/>
    <lineage>
        <taxon>Bacteria</taxon>
        <taxon>Pseudomonadati</taxon>
        <taxon>Verrucomicrobiota</taxon>
        <taxon>Verrucomicrobiia</taxon>
        <taxon>Verrucomicrobiales</taxon>
        <taxon>Verrucomicrobiaceae</taxon>
        <taxon>Oceaniferula</taxon>
    </lineage>
</organism>
<name>A0AAT9FSK6_9BACT</name>
<protein>
    <submittedName>
        <fullName evidence="1">Uncharacterized protein</fullName>
    </submittedName>
</protein>